<dbReference type="PROSITE" id="PS50977">
    <property type="entry name" value="HTH_TETR_2"/>
    <property type="match status" value="1"/>
</dbReference>
<name>A0A3D9ZF03_9ACTN</name>
<evidence type="ECO:0000256" key="2">
    <source>
        <dbReference type="ARBA" id="ARBA00023125"/>
    </source>
</evidence>
<evidence type="ECO:0000256" key="1">
    <source>
        <dbReference type="ARBA" id="ARBA00023015"/>
    </source>
</evidence>
<dbReference type="PANTHER" id="PTHR30055:SF238">
    <property type="entry name" value="MYCOFACTOCIN BIOSYNTHESIS TRANSCRIPTIONAL REGULATOR MFTR-RELATED"/>
    <property type="match status" value="1"/>
</dbReference>
<dbReference type="Pfam" id="PF17754">
    <property type="entry name" value="TetR_C_14"/>
    <property type="match status" value="1"/>
</dbReference>
<dbReference type="PROSITE" id="PS01081">
    <property type="entry name" value="HTH_TETR_1"/>
    <property type="match status" value="1"/>
</dbReference>
<dbReference type="Gene3D" id="1.10.357.10">
    <property type="entry name" value="Tetracycline Repressor, domain 2"/>
    <property type="match status" value="1"/>
</dbReference>
<evidence type="ECO:0000313" key="7">
    <source>
        <dbReference type="Proteomes" id="UP000256913"/>
    </source>
</evidence>
<dbReference type="SUPFAM" id="SSF46689">
    <property type="entry name" value="Homeodomain-like"/>
    <property type="match status" value="1"/>
</dbReference>
<dbReference type="InterPro" id="IPR050109">
    <property type="entry name" value="HTH-type_TetR-like_transc_reg"/>
</dbReference>
<reference evidence="6 7" key="1">
    <citation type="submission" date="2018-08" db="EMBL/GenBank/DDBJ databases">
        <title>Sequencing the genomes of 1000 actinobacteria strains.</title>
        <authorList>
            <person name="Klenk H.-P."/>
        </authorList>
    </citation>
    <scope>NUCLEOTIDE SEQUENCE [LARGE SCALE GENOMIC DNA]</scope>
    <source>
        <strain evidence="6 7">DSM 44099</strain>
    </source>
</reference>
<comment type="caution">
    <text evidence="6">The sequence shown here is derived from an EMBL/GenBank/DDBJ whole genome shotgun (WGS) entry which is preliminary data.</text>
</comment>
<evidence type="ECO:0000256" key="4">
    <source>
        <dbReference type="PROSITE-ProRule" id="PRU00335"/>
    </source>
</evidence>
<dbReference type="GO" id="GO:0000976">
    <property type="term" value="F:transcription cis-regulatory region binding"/>
    <property type="evidence" value="ECO:0007669"/>
    <property type="project" value="TreeGrafter"/>
</dbReference>
<accession>A0A3D9ZF03</accession>
<keyword evidence="7" id="KW-1185">Reference proteome</keyword>
<dbReference type="InterPro" id="IPR009057">
    <property type="entry name" value="Homeodomain-like_sf"/>
</dbReference>
<keyword evidence="1" id="KW-0805">Transcription regulation</keyword>
<protein>
    <submittedName>
        <fullName evidence="6">TetR family transcriptional regulator</fullName>
    </submittedName>
</protein>
<dbReference type="EMBL" id="QUMQ01000001">
    <property type="protein sequence ID" value="REF95835.1"/>
    <property type="molecule type" value="Genomic_DNA"/>
</dbReference>
<gene>
    <name evidence="6" type="ORF">DFJ67_1797</name>
</gene>
<proteinExistence type="predicted"/>
<keyword evidence="2 4" id="KW-0238">DNA-binding</keyword>
<organism evidence="6 7">
    <name type="scientific">Asanoa ferruginea</name>
    <dbReference type="NCBI Taxonomy" id="53367"/>
    <lineage>
        <taxon>Bacteria</taxon>
        <taxon>Bacillati</taxon>
        <taxon>Actinomycetota</taxon>
        <taxon>Actinomycetes</taxon>
        <taxon>Micromonosporales</taxon>
        <taxon>Micromonosporaceae</taxon>
        <taxon>Asanoa</taxon>
    </lineage>
</organism>
<feature type="domain" description="HTH tetR-type" evidence="5">
    <location>
        <begin position="6"/>
        <end position="66"/>
    </location>
</feature>
<keyword evidence="3" id="KW-0804">Transcription</keyword>
<sequence>MGRWEADASGRLREAALQLYVERGFEQTTVAEIAARAGLTARTFFRHFADKREVLFGGAADLQAHLVDALATAPTSASPMQAVGAALDAAAAALGQHREHSVQRQSVINSNAELRERELIKMATLSNALAEGLRQRGVHEPDASLAAETGIVVLRVAYERWISEPDGPDLAQTMRDALDRLKTVAG</sequence>
<feature type="DNA-binding region" description="H-T-H motif" evidence="4">
    <location>
        <begin position="29"/>
        <end position="48"/>
    </location>
</feature>
<dbReference type="InterPro" id="IPR001647">
    <property type="entry name" value="HTH_TetR"/>
</dbReference>
<evidence type="ECO:0000313" key="6">
    <source>
        <dbReference type="EMBL" id="REF95835.1"/>
    </source>
</evidence>
<dbReference type="Pfam" id="PF00440">
    <property type="entry name" value="TetR_N"/>
    <property type="match status" value="1"/>
</dbReference>
<dbReference type="GO" id="GO:0003700">
    <property type="term" value="F:DNA-binding transcription factor activity"/>
    <property type="evidence" value="ECO:0007669"/>
    <property type="project" value="TreeGrafter"/>
</dbReference>
<dbReference type="InterPro" id="IPR023772">
    <property type="entry name" value="DNA-bd_HTH_TetR-type_CS"/>
</dbReference>
<dbReference type="InterPro" id="IPR041347">
    <property type="entry name" value="MftR_C"/>
</dbReference>
<dbReference type="AlphaFoldDB" id="A0A3D9ZF03"/>
<dbReference type="Proteomes" id="UP000256913">
    <property type="component" value="Unassembled WGS sequence"/>
</dbReference>
<evidence type="ECO:0000256" key="3">
    <source>
        <dbReference type="ARBA" id="ARBA00023163"/>
    </source>
</evidence>
<dbReference type="RefSeq" id="WP_116067450.1">
    <property type="nucleotide sequence ID" value="NZ_BONB01000168.1"/>
</dbReference>
<dbReference type="PRINTS" id="PR00455">
    <property type="entry name" value="HTHTETR"/>
</dbReference>
<dbReference type="PANTHER" id="PTHR30055">
    <property type="entry name" value="HTH-TYPE TRANSCRIPTIONAL REGULATOR RUTR"/>
    <property type="match status" value="1"/>
</dbReference>
<dbReference type="OrthoDB" id="4746440at2"/>
<evidence type="ECO:0000259" key="5">
    <source>
        <dbReference type="PROSITE" id="PS50977"/>
    </source>
</evidence>